<evidence type="ECO:0000256" key="1">
    <source>
        <dbReference type="SAM" id="MobiDB-lite"/>
    </source>
</evidence>
<dbReference type="Proteomes" id="UP000324091">
    <property type="component" value="Chromosome 1"/>
</dbReference>
<gene>
    <name evidence="3" type="ORF">D4764_01G0002930</name>
</gene>
<dbReference type="Pfam" id="PF20499">
    <property type="entry name" value="DUF6729"/>
    <property type="match status" value="1"/>
</dbReference>
<dbReference type="AlphaFoldDB" id="A0A5C6PP07"/>
<name>A0A5C6PP07_9TELE</name>
<dbReference type="PANTHER" id="PTHR24401">
    <property type="entry name" value="SI:CH211-243P7.3-RELATED"/>
    <property type="match status" value="1"/>
</dbReference>
<feature type="compositionally biased region" description="Low complexity" evidence="1">
    <location>
        <begin position="122"/>
        <end position="142"/>
    </location>
</feature>
<accession>A0A5C6PP07</accession>
<evidence type="ECO:0000259" key="2">
    <source>
        <dbReference type="Pfam" id="PF20499"/>
    </source>
</evidence>
<feature type="region of interest" description="Disordered" evidence="1">
    <location>
        <begin position="90"/>
        <end position="152"/>
    </location>
</feature>
<feature type="compositionally biased region" description="Polar residues" evidence="1">
    <location>
        <begin position="143"/>
        <end position="152"/>
    </location>
</feature>
<reference evidence="3 4" key="1">
    <citation type="submission" date="2019-04" db="EMBL/GenBank/DDBJ databases">
        <title>Chromosome genome assembly for Takifugu flavidus.</title>
        <authorList>
            <person name="Xiao S."/>
        </authorList>
    </citation>
    <scope>NUCLEOTIDE SEQUENCE [LARGE SCALE GENOMIC DNA]</scope>
    <source>
        <strain evidence="3">HTHZ2018</strain>
        <tissue evidence="3">Muscle</tissue>
    </source>
</reference>
<dbReference type="InterPro" id="IPR046616">
    <property type="entry name" value="DUF6729"/>
</dbReference>
<keyword evidence="4" id="KW-1185">Reference proteome</keyword>
<sequence>MAAAKKSHKAMGDGEWMSRLGQFASTGVWPAREGNRPAPRQRKWFDLYKKIEKCPKMSHGQRSLFGDMINCICGFHVQKGQPAAAAVSQAPAPAPALQQSPAGSDVRGTPVLPLAMTPPAPAHSSPSSSRVSATVSTAASSPLESTLGTPAGNQLPHLWSETLPVEDHKWISKRLFRTGPKGKLALQDHLKLWYFPPQPSGVYNQAPGPDCFFAHPLLVWMPYKLWKVKVVCPNQGCGLHQLSGAGLHKRARQVLDVDRTYNMVAETLICNKCKSSHVSWSQTVLTQLDLAHRSEFRVILTRKYACDIRVVRLLRDRGLGNSPTRLLKQLRENHTEEWLNRVARYTTECVDFLQRPGLLPTVFPEPPQPAVVPSCKWLLSVYSQDVLTRMEDIQARITSVYGSILKMDSTKKITKKLAGTAEGTALWLTSVGNEYGQILMSVMTAQDGAGLDLMAAGLMRRFQEAGVDPPVRLYVDCGCCAQLGETKMSARFSGWPDLAIRLDIWHFMRRLAVGCTTNAHQLYPLFMSRLSACIFEWDAADLARLCEAKEQQFRAQGSSVPTGDIHKHLSREELTLHCRRRTRGEETTVQLVEELLHTLMGSRGNDSLGVPLLDSERMEHIWRVQKKHVKCIQDLPGVALYIKTGELSKGGVILPIYRCARGSTSLKSFHRHHLNRFIPGTSANSVNFQIYLLEGLHRWNQDHDAAALSSGSSALRSYSGDLLHCVNSNYQKLFSRKLVPEFCPPSRYTGELIGMQYLFRQTGQALQDMHPDSEETAQLIEEHDVVDSVEEEEGFSDLPEDPTVVEVLEPSLPPTATVATSVVSSTAPWTPTITAPSTSTCTRTSAFCGSATLPSSKRPYKRTVSGNKCKRCGEFRNAETGHSQYRGKVFCPRNSANLNYHIYLLEGLSPWNQDRAAAAVTAEPSTLHTYTGELVHCVNSNYEKVFGTVPPPHFIFQAVNNHSIPGMDRVDELAEYLVALREQAGLD</sequence>
<organism evidence="3 4">
    <name type="scientific">Takifugu flavidus</name>
    <name type="common">sansaifugu</name>
    <dbReference type="NCBI Taxonomy" id="433684"/>
    <lineage>
        <taxon>Eukaryota</taxon>
        <taxon>Metazoa</taxon>
        <taxon>Chordata</taxon>
        <taxon>Craniata</taxon>
        <taxon>Vertebrata</taxon>
        <taxon>Euteleostomi</taxon>
        <taxon>Actinopterygii</taxon>
        <taxon>Neopterygii</taxon>
        <taxon>Teleostei</taxon>
        <taxon>Neoteleostei</taxon>
        <taxon>Acanthomorphata</taxon>
        <taxon>Eupercaria</taxon>
        <taxon>Tetraodontiformes</taxon>
        <taxon>Tetradontoidea</taxon>
        <taxon>Tetraodontidae</taxon>
        <taxon>Takifugu</taxon>
    </lineage>
</organism>
<dbReference type="PANTHER" id="PTHR24401:SF29">
    <property type="entry name" value="SI:CH211-243P7.3-RELATED"/>
    <property type="match status" value="1"/>
</dbReference>
<proteinExistence type="predicted"/>
<protein>
    <recommendedName>
        <fullName evidence="2">DUF6729 domain-containing protein</fullName>
    </recommendedName>
</protein>
<evidence type="ECO:0000313" key="4">
    <source>
        <dbReference type="Proteomes" id="UP000324091"/>
    </source>
</evidence>
<comment type="caution">
    <text evidence="3">The sequence shown here is derived from an EMBL/GenBank/DDBJ whole genome shotgun (WGS) entry which is preliminary data.</text>
</comment>
<evidence type="ECO:0000313" key="3">
    <source>
        <dbReference type="EMBL" id="TWW80478.1"/>
    </source>
</evidence>
<feature type="domain" description="DUF6729" evidence="2">
    <location>
        <begin position="159"/>
        <end position="387"/>
    </location>
</feature>
<feature type="compositionally biased region" description="Low complexity" evidence="1">
    <location>
        <begin position="90"/>
        <end position="102"/>
    </location>
</feature>
<dbReference type="EMBL" id="RHFK02000001">
    <property type="protein sequence ID" value="TWW80478.1"/>
    <property type="molecule type" value="Genomic_DNA"/>
</dbReference>